<evidence type="ECO:0000259" key="2">
    <source>
        <dbReference type="Pfam" id="PF05957"/>
    </source>
</evidence>
<reference evidence="4" key="1">
    <citation type="journal article" date="2019" name="Int. J. Syst. Evol. Microbiol.">
        <title>The Global Catalogue of Microorganisms (GCM) 10K type strain sequencing project: providing services to taxonomists for standard genome sequencing and annotation.</title>
        <authorList>
            <consortium name="The Broad Institute Genomics Platform"/>
            <consortium name="The Broad Institute Genome Sequencing Center for Infectious Disease"/>
            <person name="Wu L."/>
            <person name="Ma J."/>
        </authorList>
    </citation>
    <scope>NUCLEOTIDE SEQUENCE [LARGE SCALE GENOMIC DNA]</scope>
    <source>
        <strain evidence="4">KCTC 42808</strain>
    </source>
</reference>
<feature type="transmembrane region" description="Helical" evidence="1">
    <location>
        <begin position="61"/>
        <end position="78"/>
    </location>
</feature>
<evidence type="ECO:0000313" key="3">
    <source>
        <dbReference type="EMBL" id="MFD2542663.1"/>
    </source>
</evidence>
<name>A0ABW5K1A0_9FLAO</name>
<protein>
    <submittedName>
        <fullName evidence="3">DUF4870 domain-containing protein</fullName>
    </submittedName>
</protein>
<keyword evidence="4" id="KW-1185">Reference proteome</keyword>
<sequence length="152" mass="16500">MADNKNLSDDLEDMIGSAKEGAKKGAKKATEKAEEFAHEAKEAASDFAEDAKKVLSDGKNVAIIAHFTIIGLIIALVMNTTDKKTEYASFYIRQMVGLTISAIILGFIPVIGWIISLLFVVGWVLSLIGALSNEKKPLPVIGALFQDWFKSL</sequence>
<dbReference type="RefSeq" id="WP_379903768.1">
    <property type="nucleotide sequence ID" value="NZ_JBHULM010000011.1"/>
</dbReference>
<dbReference type="Proteomes" id="UP001597467">
    <property type="component" value="Unassembled WGS sequence"/>
</dbReference>
<keyword evidence="1" id="KW-0812">Transmembrane</keyword>
<keyword evidence="1" id="KW-0472">Membrane</keyword>
<gene>
    <name evidence="3" type="ORF">ACFSSB_10080</name>
</gene>
<proteinExistence type="predicted"/>
<accession>A0ABW5K1A0</accession>
<dbReference type="InterPro" id="IPR043604">
    <property type="entry name" value="DUF883_N"/>
</dbReference>
<feature type="domain" description="DUF883" evidence="2">
    <location>
        <begin position="1"/>
        <end position="50"/>
    </location>
</feature>
<evidence type="ECO:0000256" key="1">
    <source>
        <dbReference type="SAM" id="Phobius"/>
    </source>
</evidence>
<evidence type="ECO:0000313" key="4">
    <source>
        <dbReference type="Proteomes" id="UP001597467"/>
    </source>
</evidence>
<dbReference type="Pfam" id="PF05957">
    <property type="entry name" value="DUF883"/>
    <property type="match status" value="1"/>
</dbReference>
<dbReference type="EMBL" id="JBHULM010000011">
    <property type="protein sequence ID" value="MFD2542663.1"/>
    <property type="molecule type" value="Genomic_DNA"/>
</dbReference>
<comment type="caution">
    <text evidence="3">The sequence shown here is derived from an EMBL/GenBank/DDBJ whole genome shotgun (WGS) entry which is preliminary data.</text>
</comment>
<keyword evidence="1" id="KW-1133">Transmembrane helix</keyword>
<organism evidence="3 4">
    <name type="scientific">Lacinutrix gracilariae</name>
    <dbReference type="NCBI Taxonomy" id="1747198"/>
    <lineage>
        <taxon>Bacteria</taxon>
        <taxon>Pseudomonadati</taxon>
        <taxon>Bacteroidota</taxon>
        <taxon>Flavobacteriia</taxon>
        <taxon>Flavobacteriales</taxon>
        <taxon>Flavobacteriaceae</taxon>
        <taxon>Lacinutrix</taxon>
    </lineage>
</organism>